<dbReference type="PANTHER" id="PTHR12110">
    <property type="entry name" value="HYDROXYPYRUVATE ISOMERASE"/>
    <property type="match status" value="1"/>
</dbReference>
<dbReference type="InterPro" id="IPR013022">
    <property type="entry name" value="Xyl_isomerase-like_TIM-brl"/>
</dbReference>
<dbReference type="InterPro" id="IPR036237">
    <property type="entry name" value="Xyl_isomerase-like_sf"/>
</dbReference>
<gene>
    <name evidence="2" type="ORF">CYR55_13135</name>
</gene>
<evidence type="ECO:0000259" key="1">
    <source>
        <dbReference type="Pfam" id="PF01261"/>
    </source>
</evidence>
<dbReference type="InterPro" id="IPR050312">
    <property type="entry name" value="IolE/XylAMocC-like"/>
</dbReference>
<name>A0A2N5E4L1_9GAMM</name>
<dbReference type="PANTHER" id="PTHR12110:SF21">
    <property type="entry name" value="XYLOSE ISOMERASE-LIKE TIM BARREL DOMAIN-CONTAINING PROTEIN"/>
    <property type="match status" value="1"/>
</dbReference>
<evidence type="ECO:0000313" key="3">
    <source>
        <dbReference type="Proteomes" id="UP000234240"/>
    </source>
</evidence>
<organism evidence="2 3">
    <name type="scientific">Chimaeribacter californicus</name>
    <dbReference type="NCBI Taxonomy" id="2060067"/>
    <lineage>
        <taxon>Bacteria</taxon>
        <taxon>Pseudomonadati</taxon>
        <taxon>Pseudomonadota</taxon>
        <taxon>Gammaproteobacteria</taxon>
        <taxon>Enterobacterales</taxon>
        <taxon>Yersiniaceae</taxon>
        <taxon>Chimaeribacter</taxon>
    </lineage>
</organism>
<dbReference type="Gene3D" id="3.20.20.150">
    <property type="entry name" value="Divalent-metal-dependent TIM barrel enzymes"/>
    <property type="match status" value="1"/>
</dbReference>
<dbReference type="SUPFAM" id="SSF51658">
    <property type="entry name" value="Xylose isomerase-like"/>
    <property type="match status" value="1"/>
</dbReference>
<dbReference type="Pfam" id="PF01261">
    <property type="entry name" value="AP_endonuc_2"/>
    <property type="match status" value="1"/>
</dbReference>
<reference evidence="2 3" key="1">
    <citation type="submission" date="2017-12" db="EMBL/GenBank/DDBJ databases">
        <title>Characterization of six clinical isolates of Enterochimera gen. nov., a novel genus of the Yersiniaciae family and the three species Enterochimera arupensis sp. nov., Enterochimera coloradensis sp. nov, and Enterochimera californica sp. nov.</title>
        <authorList>
            <person name="Rossi A."/>
            <person name="Fisher M."/>
        </authorList>
    </citation>
    <scope>NUCLEOTIDE SEQUENCE [LARGE SCALE GENOMIC DNA]</scope>
    <source>
        <strain evidence="3">2015-Iso6</strain>
    </source>
</reference>
<dbReference type="OrthoDB" id="2274384at2"/>
<comment type="caution">
    <text evidence="2">The sequence shown here is derived from an EMBL/GenBank/DDBJ whole genome shotgun (WGS) entry which is preliminary data.</text>
</comment>
<accession>A0A2N5E4L1</accession>
<dbReference type="AlphaFoldDB" id="A0A2N5E4L1"/>
<dbReference type="PIRSF" id="PIRSF036778">
    <property type="entry name" value="UCP036778"/>
    <property type="match status" value="1"/>
</dbReference>
<dbReference type="Proteomes" id="UP000234240">
    <property type="component" value="Unassembled WGS sequence"/>
</dbReference>
<dbReference type="RefSeq" id="WP_101816570.1">
    <property type="nucleotide sequence ID" value="NZ_PJZF01000010.1"/>
</dbReference>
<evidence type="ECO:0000313" key="2">
    <source>
        <dbReference type="EMBL" id="PLR35906.1"/>
    </source>
</evidence>
<keyword evidence="2" id="KW-0413">Isomerase</keyword>
<dbReference type="EMBL" id="PJZF01000010">
    <property type="protein sequence ID" value="PLR35906.1"/>
    <property type="molecule type" value="Genomic_DNA"/>
</dbReference>
<dbReference type="InterPro" id="IPR014621">
    <property type="entry name" value="UCP036778_sugar_epimerase"/>
</dbReference>
<dbReference type="GO" id="GO:0016853">
    <property type="term" value="F:isomerase activity"/>
    <property type="evidence" value="ECO:0007669"/>
    <property type="project" value="UniProtKB-KW"/>
</dbReference>
<protein>
    <submittedName>
        <fullName evidence="2">Inosose isomerase</fullName>
    </submittedName>
</protein>
<feature type="domain" description="Xylose isomerase-like TIM barrel" evidence="1">
    <location>
        <begin position="24"/>
        <end position="273"/>
    </location>
</feature>
<keyword evidence="3" id="KW-1185">Reference proteome</keyword>
<sequence length="278" mass="30987">MAIAQHRFCINRKIAPNLTLEQFFRVVKNCGLNKVELRNDMPSGKVTDGLSTGEVKALAQQYGMEIITINALGRFNLGAERDQVWANAEAMLREAQAIGSRGLILCPHCSADDARSAEQKKQETLQALIALAPLFTQYGVTGLVEPLGFGISSLRSSLLTQSLIRDSAAPYKLVVDTFHHHLDEVDQAAFDQQMAMESIGLVHLSGVEDPRDKSLLTDEERIMLSRHDQLKSKQQVDNLERLGYQGIYSFEPFSSVLETWQEADIEREIKQSMALIQG</sequence>
<proteinExistence type="predicted"/>